<gene>
    <name evidence="11" type="ORF">ANANG_G00232700</name>
</gene>
<comment type="subcellular location">
    <subcellularLocation>
        <location evidence="1">Cell projection</location>
        <location evidence="1">Cilium</location>
        <location evidence="1">Flagellum</location>
    </subcellularLocation>
</comment>
<evidence type="ECO:0000313" key="11">
    <source>
        <dbReference type="EMBL" id="KAG5836822.1"/>
    </source>
</evidence>
<dbReference type="Pfam" id="PF13868">
    <property type="entry name" value="TPH"/>
    <property type="match status" value="1"/>
</dbReference>
<dbReference type="PANTHER" id="PTHR15504:SF0">
    <property type="entry name" value="CILIA- AND FLAGELLA-ASSOCIATED PROTEIN 45"/>
    <property type="match status" value="1"/>
</dbReference>
<evidence type="ECO:0000256" key="1">
    <source>
        <dbReference type="ARBA" id="ARBA00004230"/>
    </source>
</evidence>
<evidence type="ECO:0000313" key="12">
    <source>
        <dbReference type="Proteomes" id="UP001044222"/>
    </source>
</evidence>
<evidence type="ECO:0000256" key="5">
    <source>
        <dbReference type="ARBA" id="ARBA00023273"/>
    </source>
</evidence>
<dbReference type="InterPro" id="IPR043597">
    <property type="entry name" value="TPH_dom"/>
</dbReference>
<dbReference type="PANTHER" id="PTHR15504">
    <property type="entry name" value="NASOPHARYNGEAL EPITHELIUM SPECIFIC PROTEIN 1"/>
    <property type="match status" value="1"/>
</dbReference>
<feature type="region of interest" description="Disordered" evidence="9">
    <location>
        <begin position="288"/>
        <end position="331"/>
    </location>
</feature>
<dbReference type="AlphaFoldDB" id="A0A9D3LTN7"/>
<name>A0A9D3LTN7_ANGAN</name>
<dbReference type="EMBL" id="JAFIRN010000013">
    <property type="protein sequence ID" value="KAG5836822.1"/>
    <property type="molecule type" value="Genomic_DNA"/>
</dbReference>
<feature type="coiled-coil region" evidence="8">
    <location>
        <begin position="59"/>
        <end position="90"/>
    </location>
</feature>
<evidence type="ECO:0000259" key="10">
    <source>
        <dbReference type="Pfam" id="PF13868"/>
    </source>
</evidence>
<keyword evidence="12" id="KW-1185">Reference proteome</keyword>
<dbReference type="InterPro" id="IPR033253">
    <property type="entry name" value="CFAP45"/>
</dbReference>
<protein>
    <recommendedName>
        <fullName evidence="7">Cilia- and flagella-associated protein 45</fullName>
    </recommendedName>
</protein>
<keyword evidence="3 8" id="KW-0175">Coiled coil</keyword>
<evidence type="ECO:0000256" key="6">
    <source>
        <dbReference type="ARBA" id="ARBA00034116"/>
    </source>
</evidence>
<keyword evidence="4" id="KW-0969">Cilium</keyword>
<accession>A0A9D3LTN7</accession>
<evidence type="ECO:0000256" key="3">
    <source>
        <dbReference type="ARBA" id="ARBA00023054"/>
    </source>
</evidence>
<evidence type="ECO:0000256" key="7">
    <source>
        <dbReference type="ARBA" id="ARBA00034142"/>
    </source>
</evidence>
<organism evidence="11 12">
    <name type="scientific">Anguilla anguilla</name>
    <name type="common">European freshwater eel</name>
    <name type="synonym">Muraena anguilla</name>
    <dbReference type="NCBI Taxonomy" id="7936"/>
    <lineage>
        <taxon>Eukaryota</taxon>
        <taxon>Metazoa</taxon>
        <taxon>Chordata</taxon>
        <taxon>Craniata</taxon>
        <taxon>Vertebrata</taxon>
        <taxon>Euteleostomi</taxon>
        <taxon>Actinopterygii</taxon>
        <taxon>Neopterygii</taxon>
        <taxon>Teleostei</taxon>
        <taxon>Anguilliformes</taxon>
        <taxon>Anguillidae</taxon>
        <taxon>Anguilla</taxon>
    </lineage>
</organism>
<sequence length="477" mass="57721">MFCWCLQIFRYKTIAPISFVDETLFEVPKKLSQDPSERSVVISRFELERIKKASYVWTLEDKEVELELQRREREMAKKAAEERIAKIRQADILRKKRQGLSRLEAEAREVAQYAVERANEFRMEDDPEMKSLNALILGAKCFAERDVQVQERRQMVAVEEEEDRRFDSAMEQDRLNAIRAQEETDAMRKEERLWGKIRIQEQIEERMEEGRLQEELKQQEKQKLLENMEQIKMDDLQAQLRKKEAQRRLQQEVLEKNEESQRAKDRKKEEDREADILLVEKACKKMDQEALERQKKRGKERDLDQVRALEEREREKAEQEDQRMRKNQEAWENEWRRKEREQARKKADDREWWKLARQEQTADKEQQMAVKIGREKTDSERVLRAQNEDLAREMGREERRRQRAMQYMLDMRQQLRERDTQAVDQRRAASEEHERILEEALSRRVRLNELKARKLMELKAAGIPERYCAKVENKATI</sequence>
<feature type="region of interest" description="Disordered" evidence="9">
    <location>
        <begin position="252"/>
        <end position="274"/>
    </location>
</feature>
<proteinExistence type="inferred from homology"/>
<evidence type="ECO:0000256" key="2">
    <source>
        <dbReference type="ARBA" id="ARBA00022846"/>
    </source>
</evidence>
<evidence type="ECO:0000256" key="4">
    <source>
        <dbReference type="ARBA" id="ARBA00023069"/>
    </source>
</evidence>
<dbReference type="Proteomes" id="UP001044222">
    <property type="component" value="Chromosome 13"/>
</dbReference>
<keyword evidence="2" id="KW-0282">Flagellum</keyword>
<feature type="domain" description="Trichohyalin-plectin-homology" evidence="10">
    <location>
        <begin position="123"/>
        <end position="465"/>
    </location>
</feature>
<evidence type="ECO:0000256" key="8">
    <source>
        <dbReference type="SAM" id="Coils"/>
    </source>
</evidence>
<evidence type="ECO:0000256" key="9">
    <source>
        <dbReference type="SAM" id="MobiDB-lite"/>
    </source>
</evidence>
<dbReference type="GO" id="GO:0031514">
    <property type="term" value="C:motile cilium"/>
    <property type="evidence" value="ECO:0007669"/>
    <property type="project" value="UniProtKB-SubCell"/>
</dbReference>
<keyword evidence="5" id="KW-0966">Cell projection</keyword>
<comment type="similarity">
    <text evidence="6">Belongs to the CFAP45 family.</text>
</comment>
<comment type="caution">
    <text evidence="11">The sequence shown here is derived from an EMBL/GenBank/DDBJ whole genome shotgun (WGS) entry which is preliminary data.</text>
</comment>
<reference evidence="11" key="1">
    <citation type="submission" date="2021-01" db="EMBL/GenBank/DDBJ databases">
        <title>A chromosome-scale assembly of European eel, Anguilla anguilla.</title>
        <authorList>
            <person name="Henkel C."/>
            <person name="Jong-Raadsen S.A."/>
            <person name="Dufour S."/>
            <person name="Weltzien F.-A."/>
            <person name="Palstra A.P."/>
            <person name="Pelster B."/>
            <person name="Spaink H.P."/>
            <person name="Van Den Thillart G.E."/>
            <person name="Jansen H."/>
            <person name="Zahm M."/>
            <person name="Klopp C."/>
            <person name="Cedric C."/>
            <person name="Louis A."/>
            <person name="Berthelot C."/>
            <person name="Parey E."/>
            <person name="Roest Crollius H."/>
            <person name="Montfort J."/>
            <person name="Robinson-Rechavi M."/>
            <person name="Bucao C."/>
            <person name="Bouchez O."/>
            <person name="Gislard M."/>
            <person name="Lluch J."/>
            <person name="Milhes M."/>
            <person name="Lampietro C."/>
            <person name="Lopez Roques C."/>
            <person name="Donnadieu C."/>
            <person name="Braasch I."/>
            <person name="Desvignes T."/>
            <person name="Postlethwait J."/>
            <person name="Bobe J."/>
            <person name="Guiguen Y."/>
            <person name="Dirks R."/>
        </authorList>
    </citation>
    <scope>NUCLEOTIDE SEQUENCE</scope>
    <source>
        <strain evidence="11">Tag_6206</strain>
        <tissue evidence="11">Liver</tissue>
    </source>
</reference>